<organism evidence="12 13">
    <name type="scientific">Desmophyllum pertusum</name>
    <dbReference type="NCBI Taxonomy" id="174260"/>
    <lineage>
        <taxon>Eukaryota</taxon>
        <taxon>Metazoa</taxon>
        <taxon>Cnidaria</taxon>
        <taxon>Anthozoa</taxon>
        <taxon>Hexacorallia</taxon>
        <taxon>Scleractinia</taxon>
        <taxon>Caryophylliina</taxon>
        <taxon>Caryophylliidae</taxon>
        <taxon>Desmophyllum</taxon>
    </lineage>
</organism>
<dbReference type="PROSITE" id="PS51864">
    <property type="entry name" value="ASTACIN"/>
    <property type="match status" value="1"/>
</dbReference>
<evidence type="ECO:0000259" key="9">
    <source>
        <dbReference type="PROSITE" id="PS50022"/>
    </source>
</evidence>
<dbReference type="GO" id="GO:0090729">
    <property type="term" value="F:toxin activity"/>
    <property type="evidence" value="ECO:0007669"/>
    <property type="project" value="UniProtKB-KW"/>
</dbReference>
<feature type="domain" description="F5/8 type C" evidence="9">
    <location>
        <begin position="401"/>
        <end position="557"/>
    </location>
</feature>
<evidence type="ECO:0000256" key="4">
    <source>
        <dbReference type="ARBA" id="ARBA00022801"/>
    </source>
</evidence>
<evidence type="ECO:0000313" key="12">
    <source>
        <dbReference type="EMBL" id="KAJ7390142.1"/>
    </source>
</evidence>
<dbReference type="PRINTS" id="PR00480">
    <property type="entry name" value="ASTACIN"/>
</dbReference>
<keyword evidence="4 6" id="KW-0378">Hydrolase</keyword>
<keyword evidence="6 7" id="KW-0862">Zinc</keyword>
<keyword evidence="6 7" id="KW-0482">Metalloprotease</keyword>
<reference evidence="12" key="1">
    <citation type="submission" date="2023-01" db="EMBL/GenBank/DDBJ databases">
        <title>Genome assembly of the deep-sea coral Lophelia pertusa.</title>
        <authorList>
            <person name="Herrera S."/>
            <person name="Cordes E."/>
        </authorList>
    </citation>
    <scope>NUCLEOTIDE SEQUENCE</scope>
    <source>
        <strain evidence="12">USNM1676648</strain>
        <tissue evidence="12">Polyp</tissue>
    </source>
</reference>
<keyword evidence="6 7" id="KW-0479">Metal-binding</keyword>
<dbReference type="InterPro" id="IPR008979">
    <property type="entry name" value="Galactose-bd-like_sf"/>
</dbReference>
<dbReference type="CDD" id="cd04280">
    <property type="entry name" value="ZnMc_astacin_like"/>
    <property type="match status" value="1"/>
</dbReference>
<evidence type="ECO:0000256" key="8">
    <source>
        <dbReference type="SAM" id="MobiDB-lite"/>
    </source>
</evidence>
<comment type="function">
    <text evidence="1">Metalloprotease.</text>
</comment>
<dbReference type="InterPro" id="IPR006026">
    <property type="entry name" value="Peptidase_Metallo"/>
</dbReference>
<dbReference type="InterPro" id="IPR034035">
    <property type="entry name" value="Astacin-like_dom"/>
</dbReference>
<feature type="binding site" evidence="6">
    <location>
        <position position="72"/>
    </location>
    <ligand>
        <name>Zn(2+)</name>
        <dbReference type="ChEBI" id="CHEBI:29105"/>
        <note>catalytic</note>
    </ligand>
</feature>
<dbReference type="GO" id="GO:0008270">
    <property type="term" value="F:zinc ion binding"/>
    <property type="evidence" value="ECO:0007669"/>
    <property type="project" value="UniProtKB-UniRule"/>
</dbReference>
<dbReference type="Gene3D" id="2.60.120.260">
    <property type="entry name" value="Galactose-binding domain-like"/>
    <property type="match status" value="1"/>
</dbReference>
<dbReference type="PANTHER" id="PTHR10127">
    <property type="entry name" value="DISCOIDIN, CUB, EGF, LAMININ , AND ZINC METALLOPROTEASE DOMAIN CONTAINING"/>
    <property type="match status" value="1"/>
</dbReference>
<dbReference type="PANTHER" id="PTHR10127:SF893">
    <property type="entry name" value="METALLOENDOPEPTIDASE"/>
    <property type="match status" value="1"/>
</dbReference>
<protein>
    <recommendedName>
        <fullName evidence="7">Metalloendopeptidase</fullName>
        <ecNumber evidence="7">3.4.24.-</ecNumber>
    </recommendedName>
</protein>
<evidence type="ECO:0000256" key="6">
    <source>
        <dbReference type="PROSITE-ProRule" id="PRU01211"/>
    </source>
</evidence>
<dbReference type="Gene3D" id="3.40.390.10">
    <property type="entry name" value="Collagenase (Catalytic Domain)"/>
    <property type="match status" value="1"/>
</dbReference>
<evidence type="ECO:0000313" key="13">
    <source>
        <dbReference type="Proteomes" id="UP001163046"/>
    </source>
</evidence>
<evidence type="ECO:0000256" key="5">
    <source>
        <dbReference type="PROSITE-ProRule" id="PRU01005"/>
    </source>
</evidence>
<feature type="active site" evidence="6">
    <location>
        <position position="69"/>
    </location>
</feature>
<evidence type="ECO:0000256" key="2">
    <source>
        <dbReference type="ARBA" id="ARBA00022656"/>
    </source>
</evidence>
<keyword evidence="3 6" id="KW-0645">Protease</keyword>
<dbReference type="PROSITE" id="PS01285">
    <property type="entry name" value="FA58C_1"/>
    <property type="match status" value="1"/>
</dbReference>
<dbReference type="PROSITE" id="PS01286">
    <property type="entry name" value="FA58C_2"/>
    <property type="match status" value="1"/>
</dbReference>
<feature type="compositionally biased region" description="Pro residues" evidence="8">
    <location>
        <begin position="317"/>
        <end position="343"/>
    </location>
</feature>
<accession>A0A9W9ZYC0</accession>
<dbReference type="SUPFAM" id="SSF49785">
    <property type="entry name" value="Galactose-binding domain-like"/>
    <property type="match status" value="1"/>
</dbReference>
<dbReference type="InterPro" id="IPR024079">
    <property type="entry name" value="MetalloPept_cat_dom_sf"/>
</dbReference>
<keyword evidence="2" id="KW-0800">Toxin</keyword>
<comment type="cofactor">
    <cofactor evidence="6 7">
        <name>Zn(2+)</name>
        <dbReference type="ChEBI" id="CHEBI:29105"/>
    </cofactor>
    <text evidence="6 7">Binds 1 zinc ion per subunit.</text>
</comment>
<dbReference type="SUPFAM" id="SSF55486">
    <property type="entry name" value="Metalloproteases ('zincins'), catalytic domain"/>
    <property type="match status" value="1"/>
</dbReference>
<evidence type="ECO:0000259" key="10">
    <source>
        <dbReference type="PROSITE" id="PS51670"/>
    </source>
</evidence>
<dbReference type="GO" id="GO:0004222">
    <property type="term" value="F:metalloendopeptidase activity"/>
    <property type="evidence" value="ECO:0007669"/>
    <property type="project" value="UniProtKB-UniRule"/>
</dbReference>
<dbReference type="Pfam" id="PF01400">
    <property type="entry name" value="Astacin"/>
    <property type="match status" value="1"/>
</dbReference>
<dbReference type="InterPro" id="IPR001506">
    <property type="entry name" value="Peptidase_M12A"/>
</dbReference>
<dbReference type="AlphaFoldDB" id="A0A9W9ZYC0"/>
<evidence type="ECO:0000259" key="11">
    <source>
        <dbReference type="PROSITE" id="PS51864"/>
    </source>
</evidence>
<proteinExistence type="predicted"/>
<evidence type="ECO:0000256" key="3">
    <source>
        <dbReference type="ARBA" id="ARBA00022670"/>
    </source>
</evidence>
<feature type="binding site" evidence="6">
    <location>
        <position position="78"/>
    </location>
    <ligand>
        <name>Zn(2+)</name>
        <dbReference type="ChEBI" id="CHEBI:29105"/>
        <note>catalytic</note>
    </ligand>
</feature>
<dbReference type="OrthoDB" id="5969257at2759"/>
<dbReference type="SMART" id="SM00235">
    <property type="entry name" value="ZnMc"/>
    <property type="match status" value="1"/>
</dbReference>
<dbReference type="FunFam" id="3.40.390.10:FF:000114">
    <property type="entry name" value="Metalloendopeptidase"/>
    <property type="match status" value="1"/>
</dbReference>
<dbReference type="SMART" id="SM00231">
    <property type="entry name" value="FA58C"/>
    <property type="match status" value="1"/>
</dbReference>
<feature type="domain" description="Peptidase M12A" evidence="11">
    <location>
        <begin position="1"/>
        <end position="171"/>
    </location>
</feature>
<feature type="disulfide bond" evidence="5">
    <location>
        <begin position="198"/>
        <end position="232"/>
    </location>
</feature>
<keyword evidence="13" id="KW-1185">Reference proteome</keyword>
<feature type="compositionally biased region" description="Pro residues" evidence="8">
    <location>
        <begin position="287"/>
        <end position="304"/>
    </location>
</feature>
<evidence type="ECO:0000256" key="1">
    <source>
        <dbReference type="ARBA" id="ARBA00002657"/>
    </source>
</evidence>
<feature type="disulfide bond" evidence="5">
    <location>
        <begin position="356"/>
        <end position="390"/>
    </location>
</feature>
<feature type="domain" description="ShKT" evidence="10">
    <location>
        <begin position="356"/>
        <end position="390"/>
    </location>
</feature>
<dbReference type="Pfam" id="PF01549">
    <property type="entry name" value="ShK"/>
    <property type="match status" value="3"/>
</dbReference>
<dbReference type="InterPro" id="IPR000421">
    <property type="entry name" value="FA58C"/>
</dbReference>
<feature type="compositionally biased region" description="Low complexity" evidence="8">
    <location>
        <begin position="275"/>
        <end position="286"/>
    </location>
</feature>
<dbReference type="CDD" id="cd00057">
    <property type="entry name" value="FA58C"/>
    <property type="match status" value="1"/>
</dbReference>
<keyword evidence="5" id="KW-1015">Disulfide bond</keyword>
<feature type="binding site" evidence="6">
    <location>
        <position position="68"/>
    </location>
    <ligand>
        <name>Zn(2+)</name>
        <dbReference type="ChEBI" id="CHEBI:29105"/>
        <note>catalytic</note>
    </ligand>
</feature>
<feature type="region of interest" description="Disordered" evidence="8">
    <location>
        <begin position="275"/>
        <end position="349"/>
    </location>
</feature>
<sequence length="559" mass="61919">MESAVTSVKQAMKVWESKTCIRFVERTNEKAYLEFFRGQGCWGHVGHHNQKTQISIGDNCDFQHVMEHEIGHSVGFWHEQSRPDRDSYISVIWDNVIDGLASAFEKRKWNTEVVDFGVPYDFASIMHYPFTAFSKNGKPTIRNVVDMQGKTPYIILSDGDAQQTNAMYKCSTVMMKRAIDSFSSFKPAPRVQKRSDQCIDRSQRCDEFKQNDLCRQHPDNMIYWCTKTCGLCSSDSCIDKNGNCPSWAEGGQCETAPGYMLPNCPHSCKVCGGSTSPPTQPPATTQPTPPPPTCTQSPPPPPTGTQPTQRPPTGTQPTPPPPTGTQPTQPPPTGTQPTQPPPTGTQAPSLAVGLRCVDKSSKCSGWVSAGQCTKSGWVFRNCLVSCKAKCDNQPLQPTGTCANPLGLGWDYKLPDSAFSASSEMTPGGGWVAGASNARLYFEDDHNQKRIGSWCAASRDPQWLKVDLGQVKQITGIATQGRDVFYEHVKSYELEFSTDGASWERYKENGTSRVFDGNCDHFTPVLNRFNPVKARYVKVLPHDNSQSWTCMRLELYGCDS</sequence>
<dbReference type="Proteomes" id="UP001163046">
    <property type="component" value="Unassembled WGS sequence"/>
</dbReference>
<evidence type="ECO:0000256" key="7">
    <source>
        <dbReference type="RuleBase" id="RU361183"/>
    </source>
</evidence>
<dbReference type="SMART" id="SM00254">
    <property type="entry name" value="ShKT"/>
    <property type="match status" value="3"/>
</dbReference>
<dbReference type="EMBL" id="MU825420">
    <property type="protein sequence ID" value="KAJ7390142.1"/>
    <property type="molecule type" value="Genomic_DNA"/>
</dbReference>
<dbReference type="Pfam" id="PF00754">
    <property type="entry name" value="F5_F8_type_C"/>
    <property type="match status" value="1"/>
</dbReference>
<feature type="compositionally biased region" description="Low complexity" evidence="8">
    <location>
        <begin position="305"/>
        <end position="316"/>
    </location>
</feature>
<name>A0A9W9ZYC0_9CNID</name>
<dbReference type="GO" id="GO:0006508">
    <property type="term" value="P:proteolysis"/>
    <property type="evidence" value="ECO:0007669"/>
    <property type="project" value="UniProtKB-KW"/>
</dbReference>
<dbReference type="PROSITE" id="PS50022">
    <property type="entry name" value="FA58C_3"/>
    <property type="match status" value="1"/>
</dbReference>
<comment type="caution">
    <text evidence="5">Lacks conserved residue(s) required for the propagation of feature annotation.</text>
</comment>
<comment type="caution">
    <text evidence="12">The sequence shown here is derived from an EMBL/GenBank/DDBJ whole genome shotgun (WGS) entry which is preliminary data.</text>
</comment>
<dbReference type="InterPro" id="IPR003582">
    <property type="entry name" value="ShKT_dom"/>
</dbReference>
<feature type="disulfide bond" evidence="5">
    <location>
        <begin position="237"/>
        <end position="271"/>
    </location>
</feature>
<gene>
    <name evidence="12" type="ORF">OS493_027181</name>
</gene>
<feature type="domain" description="ShKT" evidence="10">
    <location>
        <begin position="237"/>
        <end position="271"/>
    </location>
</feature>
<feature type="domain" description="ShKT" evidence="10">
    <location>
        <begin position="198"/>
        <end position="232"/>
    </location>
</feature>
<dbReference type="EC" id="3.4.24.-" evidence="7"/>
<dbReference type="PROSITE" id="PS51670">
    <property type="entry name" value="SHKT"/>
    <property type="match status" value="3"/>
</dbReference>